<dbReference type="RefSeq" id="WP_011026519.1">
    <property type="nucleotide sequence ID" value="NC_003869.1"/>
</dbReference>
<keyword evidence="1" id="KW-0732">Signal</keyword>
<dbReference type="KEGG" id="tte:TTE2507"/>
<accession>Q8R7B1</accession>
<feature type="chain" id="PRO_5004312408" evidence="1">
    <location>
        <begin position="23"/>
        <end position="149"/>
    </location>
</feature>
<reference evidence="2 3" key="1">
    <citation type="journal article" date="2002" name="Genome Res.">
        <title>A complete sequence of the T. tengcongensis genome.</title>
        <authorList>
            <person name="Bao Q."/>
            <person name="Tian Y."/>
            <person name="Li W."/>
            <person name="Xu Z."/>
            <person name="Xuan Z."/>
            <person name="Hu S."/>
            <person name="Dong W."/>
            <person name="Yang J."/>
            <person name="Chen Y."/>
            <person name="Xue Y."/>
            <person name="Xu Y."/>
            <person name="Lai X."/>
            <person name="Huang L."/>
            <person name="Dong X."/>
            <person name="Ma Y."/>
            <person name="Ling L."/>
            <person name="Tan H."/>
            <person name="Chen R."/>
            <person name="Wang J."/>
            <person name="Yu J."/>
            <person name="Yang H."/>
        </authorList>
    </citation>
    <scope>NUCLEOTIDE SEQUENCE [LARGE SCALE GENOMIC DNA]</scope>
    <source>
        <strain evidence="3">DSM 15242 / JCM 11007 / NBRC 100824 / MB4</strain>
    </source>
</reference>
<dbReference type="EMBL" id="AE008691">
    <property type="protein sequence ID" value="AAM25636.1"/>
    <property type="molecule type" value="Genomic_DNA"/>
</dbReference>
<dbReference type="AlphaFoldDB" id="Q8R7B1"/>
<dbReference type="Proteomes" id="UP000000555">
    <property type="component" value="Chromosome"/>
</dbReference>
<gene>
    <name evidence="2" type="ordered locus">TTE2507</name>
</gene>
<evidence type="ECO:0000256" key="1">
    <source>
        <dbReference type="SAM" id="SignalP"/>
    </source>
</evidence>
<proteinExistence type="predicted"/>
<evidence type="ECO:0000313" key="2">
    <source>
        <dbReference type="EMBL" id="AAM25636.1"/>
    </source>
</evidence>
<sequence length="149" mass="17060">MKRIVSFLLCLTLLLSATVVFAATDNTQAKGVISKAGDMSQNIVEPEYIAYCPASPDGYHLMRPNTGGLSNLCWIENGKIIYSKYTLWKCQYCGTELYESTGYDVWAYPSDIYKQEIHYSILGVYYDIYIYPRYGTLPGLNEGYKYRLY</sequence>
<dbReference type="HOGENOM" id="CLU_1746273_0_0_9"/>
<name>Q8R7B1_CALS4</name>
<dbReference type="STRING" id="273068.TTE2507"/>
<keyword evidence="3" id="KW-1185">Reference proteome</keyword>
<organism evidence="2 3">
    <name type="scientific">Caldanaerobacter subterraneus subsp. tengcongensis (strain DSM 15242 / JCM 11007 / NBRC 100824 / MB4)</name>
    <name type="common">Thermoanaerobacter tengcongensis</name>
    <dbReference type="NCBI Taxonomy" id="273068"/>
    <lineage>
        <taxon>Bacteria</taxon>
        <taxon>Bacillati</taxon>
        <taxon>Bacillota</taxon>
        <taxon>Clostridia</taxon>
        <taxon>Thermoanaerobacterales</taxon>
        <taxon>Thermoanaerobacteraceae</taxon>
        <taxon>Caldanaerobacter</taxon>
    </lineage>
</organism>
<feature type="signal peptide" evidence="1">
    <location>
        <begin position="1"/>
        <end position="22"/>
    </location>
</feature>
<evidence type="ECO:0000313" key="3">
    <source>
        <dbReference type="Proteomes" id="UP000000555"/>
    </source>
</evidence>
<protein>
    <submittedName>
        <fullName evidence="2">Uncharacterized protein</fullName>
    </submittedName>
</protein>